<organism evidence="1 2">
    <name type="scientific">Leptospira borgpetersenii serovar Hardjo-bovis str. Sponselee</name>
    <dbReference type="NCBI Taxonomy" id="1303729"/>
    <lineage>
        <taxon>Bacteria</taxon>
        <taxon>Pseudomonadati</taxon>
        <taxon>Spirochaetota</taxon>
        <taxon>Spirochaetia</taxon>
        <taxon>Leptospirales</taxon>
        <taxon>Leptospiraceae</taxon>
        <taxon>Leptospira</taxon>
    </lineage>
</organism>
<dbReference type="EMBL" id="ANMU01000077">
    <property type="protein sequence ID" value="EMJ81769.1"/>
    <property type="molecule type" value="Genomic_DNA"/>
</dbReference>
<accession>M6BQJ4</accession>
<sequence>MESELCKFIPKMWELQQIQKGVSQNCFLWERHIVISSLNVGTPSFCEKFTMIFLSKF</sequence>
<name>M6BQJ4_LEPBO</name>
<dbReference type="PATRIC" id="fig|1218567.3.peg.2062"/>
<comment type="caution">
    <text evidence="1">The sequence shown here is derived from an EMBL/GenBank/DDBJ whole genome shotgun (WGS) entry which is preliminary data.</text>
</comment>
<reference evidence="1 2" key="1">
    <citation type="submission" date="2013-01" db="EMBL/GenBank/DDBJ databases">
        <authorList>
            <person name="Harkins D.M."/>
            <person name="Durkin A.S."/>
            <person name="Brinkac L.M."/>
            <person name="Haft D.H."/>
            <person name="Selengut J.D."/>
            <person name="Sanka R."/>
            <person name="DePew J."/>
            <person name="Purushe J."/>
            <person name="Galloway R.L."/>
            <person name="Vinetz J.M."/>
            <person name="Sutton G.G."/>
            <person name="Nierman W.C."/>
            <person name="Fouts D.E."/>
        </authorList>
    </citation>
    <scope>NUCLEOTIDE SEQUENCE [LARGE SCALE GENOMIC DNA]</scope>
    <source>
        <strain evidence="1 2">Sponselee CDC</strain>
    </source>
</reference>
<dbReference type="Proteomes" id="UP000011873">
    <property type="component" value="Unassembled WGS sequence"/>
</dbReference>
<evidence type="ECO:0000313" key="1">
    <source>
        <dbReference type="EMBL" id="EMJ81769.1"/>
    </source>
</evidence>
<dbReference type="AlphaFoldDB" id="M6BQJ4"/>
<protein>
    <submittedName>
        <fullName evidence="1">Uncharacterized protein</fullName>
    </submittedName>
</protein>
<gene>
    <name evidence="1" type="ORF">LEP1GSC016_1517</name>
</gene>
<evidence type="ECO:0000313" key="2">
    <source>
        <dbReference type="Proteomes" id="UP000011873"/>
    </source>
</evidence>
<proteinExistence type="predicted"/>